<dbReference type="AlphaFoldDB" id="A0AAV0P8Q4"/>
<dbReference type="EMBL" id="CAMGYJ010000008">
    <property type="protein sequence ID" value="CAI0466731.1"/>
    <property type="molecule type" value="Genomic_DNA"/>
</dbReference>
<proteinExistence type="predicted"/>
<protein>
    <submittedName>
        <fullName evidence="2">Uncharacterized protein</fullName>
    </submittedName>
</protein>
<dbReference type="Proteomes" id="UP001154282">
    <property type="component" value="Unassembled WGS sequence"/>
</dbReference>
<evidence type="ECO:0000313" key="3">
    <source>
        <dbReference type="Proteomes" id="UP001154282"/>
    </source>
</evidence>
<gene>
    <name evidence="2" type="ORF">LITE_LOCUS37154</name>
</gene>
<feature type="region of interest" description="Disordered" evidence="1">
    <location>
        <begin position="70"/>
        <end position="93"/>
    </location>
</feature>
<accession>A0AAV0P8Q4</accession>
<name>A0AAV0P8Q4_9ROSI</name>
<comment type="caution">
    <text evidence="2">The sequence shown here is derived from an EMBL/GenBank/DDBJ whole genome shotgun (WGS) entry which is preliminary data.</text>
</comment>
<feature type="compositionally biased region" description="Pro residues" evidence="1">
    <location>
        <begin position="25"/>
        <end position="35"/>
    </location>
</feature>
<sequence length="168" mass="17417">MPPPPHHHHHPFLINYPAPKYDNSPPAPDRSPPPAGDQDFTSLFPPADVDESNSGYLGCIVPDNCLRPPSSGSGYHSNNGQPKTPSFGNAANSGLAFGGEESWSPSWDGYDSGDLSAVINSCRTMRVDDACMEGGGAAGYGGLAAAGQSYGSGTSYGGESVDFGYSLF</sequence>
<feature type="compositionally biased region" description="Polar residues" evidence="1">
    <location>
        <begin position="70"/>
        <end position="92"/>
    </location>
</feature>
<evidence type="ECO:0000256" key="1">
    <source>
        <dbReference type="SAM" id="MobiDB-lite"/>
    </source>
</evidence>
<feature type="region of interest" description="Disordered" evidence="1">
    <location>
        <begin position="1"/>
        <end position="49"/>
    </location>
</feature>
<reference evidence="2" key="1">
    <citation type="submission" date="2022-08" db="EMBL/GenBank/DDBJ databases">
        <authorList>
            <person name="Gutierrez-Valencia J."/>
        </authorList>
    </citation>
    <scope>NUCLEOTIDE SEQUENCE</scope>
</reference>
<evidence type="ECO:0000313" key="2">
    <source>
        <dbReference type="EMBL" id="CAI0466731.1"/>
    </source>
</evidence>
<organism evidence="2 3">
    <name type="scientific">Linum tenue</name>
    <dbReference type="NCBI Taxonomy" id="586396"/>
    <lineage>
        <taxon>Eukaryota</taxon>
        <taxon>Viridiplantae</taxon>
        <taxon>Streptophyta</taxon>
        <taxon>Embryophyta</taxon>
        <taxon>Tracheophyta</taxon>
        <taxon>Spermatophyta</taxon>
        <taxon>Magnoliopsida</taxon>
        <taxon>eudicotyledons</taxon>
        <taxon>Gunneridae</taxon>
        <taxon>Pentapetalae</taxon>
        <taxon>rosids</taxon>
        <taxon>fabids</taxon>
        <taxon>Malpighiales</taxon>
        <taxon>Linaceae</taxon>
        <taxon>Linum</taxon>
    </lineage>
</organism>
<feature type="compositionally biased region" description="Basic residues" evidence="1">
    <location>
        <begin position="1"/>
        <end position="11"/>
    </location>
</feature>
<keyword evidence="3" id="KW-1185">Reference proteome</keyword>